<protein>
    <submittedName>
        <fullName evidence="3">Twin-arginine translocation pathway signal</fullName>
    </submittedName>
</protein>
<feature type="domain" description="AFL C-terminal" evidence="2">
    <location>
        <begin position="279"/>
        <end position="380"/>
    </location>
</feature>
<reference evidence="3 4" key="1">
    <citation type="submission" date="2014-02" db="EMBL/GenBank/DDBJ databases">
        <title>Draft Genome of Hylemonella gracilis isolated from the Niagara River.</title>
        <authorList>
            <person name="Pawlowski D.R."/>
            <person name="Koudelka G.B."/>
        </authorList>
    </citation>
    <scope>NUCLEOTIDE SEQUENCE [LARGE SCALE GENOMIC DNA]</scope>
    <source>
        <strain evidence="3 4">Niagara R</strain>
    </source>
</reference>
<keyword evidence="1" id="KW-0732">Signal</keyword>
<accession>A0A016XE04</accession>
<dbReference type="eggNOG" id="COG1075">
    <property type="taxonomic scope" value="Bacteria"/>
</dbReference>
<dbReference type="STRING" id="1458275.AZ34_02845"/>
<evidence type="ECO:0000256" key="1">
    <source>
        <dbReference type="SAM" id="SignalP"/>
    </source>
</evidence>
<dbReference type="Pfam" id="PF18067">
    <property type="entry name" value="Lipase_C"/>
    <property type="match status" value="1"/>
</dbReference>
<dbReference type="SUPFAM" id="SSF53474">
    <property type="entry name" value="alpha/beta-Hydrolases"/>
    <property type="match status" value="1"/>
</dbReference>
<dbReference type="EMBL" id="JEMG01000001">
    <property type="protein sequence ID" value="EYC50115.1"/>
    <property type="molecule type" value="Genomic_DNA"/>
</dbReference>
<dbReference type="InterPro" id="IPR002918">
    <property type="entry name" value="Lipase_EstA/Esterase_EstB"/>
</dbReference>
<dbReference type="Gene3D" id="3.40.50.1820">
    <property type="entry name" value="alpha/beta hydrolase"/>
    <property type="match status" value="1"/>
</dbReference>
<evidence type="ECO:0000259" key="2">
    <source>
        <dbReference type="Pfam" id="PF18067"/>
    </source>
</evidence>
<dbReference type="Pfam" id="PF01674">
    <property type="entry name" value="Lipase_2"/>
    <property type="match status" value="1"/>
</dbReference>
<organism evidence="3 4">
    <name type="scientific">Hylemonella gracilis str. Niagara R</name>
    <dbReference type="NCBI Taxonomy" id="1458275"/>
    <lineage>
        <taxon>Bacteria</taxon>
        <taxon>Pseudomonadati</taxon>
        <taxon>Pseudomonadota</taxon>
        <taxon>Betaproteobacteria</taxon>
        <taxon>Burkholderiales</taxon>
        <taxon>Comamonadaceae</taxon>
        <taxon>Hylemonella</taxon>
    </lineage>
</organism>
<dbReference type="Proteomes" id="UP000023268">
    <property type="component" value="Unassembled WGS sequence"/>
</dbReference>
<sequence>MFTRRAATAAALMLTTALSLLAGCAAPSDSSSMSDSSATYPPIVFVHGNGDSAALWLTTLWRFESNGWPRERLHVIELPYPLARDNDTKAQPGRSGTAEHMAYLKAEVERVLRATGASQVVLMGNSRGGYAIRNYIQNGGGAATVSHAILGGTPNHGVWAIKGYNEGSEFSGTGAFLTGLNAPKNATGDEVTGPVRWMTVRSDNNDKYAQPDGVWIGAKGTPTNVGYDGPELKGARNVVIAGLDHRETSFAPTAFAAAFQFLTGRAPEADIVPEARVVLSGTVSGLGLNPNDPASGDYVNNLPLAGAELTIYETEATTGQRLGAPVYTHKTGPDGRWGPFNPRAGVAHEFELKATGYATTHIYRSPFPRSSGIVNLRPERVTAAADKEAQALVIFTRPRGYFDARRDTVRFDGRTPPPGVPPAGAGVSSSRLRLDSAADRAITAEFNGERLAGRVWPAAAGHVSVLELSY</sequence>
<feature type="chain" id="PRO_5001495351" evidence="1">
    <location>
        <begin position="23"/>
        <end position="470"/>
    </location>
</feature>
<dbReference type="InterPro" id="IPR040664">
    <property type="entry name" value="AFL_C"/>
</dbReference>
<name>A0A016XE04_9BURK</name>
<dbReference type="InterPro" id="IPR029058">
    <property type="entry name" value="AB_hydrolase_fold"/>
</dbReference>
<dbReference type="GO" id="GO:0016042">
    <property type="term" value="P:lipid catabolic process"/>
    <property type="evidence" value="ECO:0007669"/>
    <property type="project" value="InterPro"/>
</dbReference>
<evidence type="ECO:0000313" key="4">
    <source>
        <dbReference type="Proteomes" id="UP000023268"/>
    </source>
</evidence>
<dbReference type="GO" id="GO:0016787">
    <property type="term" value="F:hydrolase activity"/>
    <property type="evidence" value="ECO:0007669"/>
    <property type="project" value="InterPro"/>
</dbReference>
<dbReference type="Gene3D" id="2.60.40.2190">
    <property type="match status" value="1"/>
</dbReference>
<comment type="caution">
    <text evidence="3">The sequence shown here is derived from an EMBL/GenBank/DDBJ whole genome shotgun (WGS) entry which is preliminary data.</text>
</comment>
<feature type="signal peptide" evidence="1">
    <location>
        <begin position="1"/>
        <end position="22"/>
    </location>
</feature>
<evidence type="ECO:0000313" key="3">
    <source>
        <dbReference type="EMBL" id="EYC50115.1"/>
    </source>
</evidence>
<dbReference type="AlphaFoldDB" id="A0A016XE04"/>
<dbReference type="PROSITE" id="PS51257">
    <property type="entry name" value="PROKAR_LIPOPROTEIN"/>
    <property type="match status" value="1"/>
</dbReference>
<gene>
    <name evidence="3" type="ORF">AZ34_02845</name>
</gene>
<proteinExistence type="predicted"/>